<gene>
    <name evidence="1" type="ORF">RaK2_00272</name>
</gene>
<reference evidence="1 2" key="1">
    <citation type="journal article" date="2012" name="J. Virol.">
        <title>Genome of Klebsiella sp.-Infecting Bacteriophage vB_KleM_RaK2.</title>
        <authorList>
            <person name="Simoliunas E."/>
            <person name="Kaliniene L."/>
            <person name="Truncaite L."/>
            <person name="Klausa V."/>
            <person name="Zajanckauskaite A."/>
            <person name="Meskys R."/>
        </authorList>
    </citation>
    <scope>NUCLEOTIDE SEQUENCE [LARGE SCALE GENOMIC DNA]</scope>
</reference>
<dbReference type="Proteomes" id="UP000007524">
    <property type="component" value="Segment"/>
</dbReference>
<dbReference type="KEGG" id="vg:14012860"/>
<dbReference type="EMBL" id="JQ513383">
    <property type="protein sequence ID" value="AFA44545.1"/>
    <property type="molecule type" value="Genomic_DNA"/>
</dbReference>
<dbReference type="GeneID" id="14012860"/>
<proteinExistence type="predicted"/>
<protein>
    <submittedName>
        <fullName evidence="1">Uncharacterized protein</fullName>
    </submittedName>
</protein>
<keyword evidence="2" id="KW-1185">Reference proteome</keyword>
<dbReference type="RefSeq" id="YP_007007427.1">
    <property type="nucleotide sequence ID" value="NC_019526.1"/>
</dbReference>
<name>H6X479_9CAUD</name>
<organism evidence="1 2">
    <name type="scientific">Klebsiella phage vB_KleM_RaK2</name>
    <dbReference type="NCBI Taxonomy" id="1147094"/>
    <lineage>
        <taxon>Viruses</taxon>
        <taxon>Duplodnaviria</taxon>
        <taxon>Heunggongvirae</taxon>
        <taxon>Uroviricota</taxon>
        <taxon>Caudoviricetes</taxon>
        <taxon>Alcyoneusvirus</taxon>
        <taxon>Alcyoneusvirus RaK2</taxon>
    </lineage>
</organism>
<sequence length="162" mass="18630">MKPNNVIVNVPEFHNVVVQGKDYMTLGCCGYELFTVLKYHKQDDRHHVIVQNTGYLCTIDNSPNMLAENPTTIQKYLIENHGNDAGLFSFSDMTEEEANSFIPIDQNKNAPVVFLYEDDAFIYRDKLCILINGEEKSFHEISADKKYIFTVVLNRITEVLMD</sequence>
<evidence type="ECO:0000313" key="2">
    <source>
        <dbReference type="Proteomes" id="UP000007524"/>
    </source>
</evidence>
<accession>H6X479</accession>
<evidence type="ECO:0000313" key="1">
    <source>
        <dbReference type="EMBL" id="AFA44545.1"/>
    </source>
</evidence>